<comment type="caution">
    <text evidence="1">The sequence shown here is derived from an EMBL/GenBank/DDBJ whole genome shotgun (WGS) entry which is preliminary data.</text>
</comment>
<organism evidence="1 2">
    <name type="scientific">Liparis tanakae</name>
    <name type="common">Tanaka's snailfish</name>
    <dbReference type="NCBI Taxonomy" id="230148"/>
    <lineage>
        <taxon>Eukaryota</taxon>
        <taxon>Metazoa</taxon>
        <taxon>Chordata</taxon>
        <taxon>Craniata</taxon>
        <taxon>Vertebrata</taxon>
        <taxon>Euteleostomi</taxon>
        <taxon>Actinopterygii</taxon>
        <taxon>Neopterygii</taxon>
        <taxon>Teleostei</taxon>
        <taxon>Neoteleostei</taxon>
        <taxon>Acanthomorphata</taxon>
        <taxon>Eupercaria</taxon>
        <taxon>Perciformes</taxon>
        <taxon>Cottioidei</taxon>
        <taxon>Cottales</taxon>
        <taxon>Liparidae</taxon>
        <taxon>Liparis</taxon>
    </lineage>
</organism>
<proteinExistence type="predicted"/>
<protein>
    <submittedName>
        <fullName evidence="1">Uncharacterized protein</fullName>
    </submittedName>
</protein>
<dbReference type="Proteomes" id="UP000314294">
    <property type="component" value="Unassembled WGS sequence"/>
</dbReference>
<gene>
    <name evidence="1" type="ORF">EYF80_006422</name>
</gene>
<accession>A0A4Z2J0H4</accession>
<evidence type="ECO:0000313" key="1">
    <source>
        <dbReference type="EMBL" id="TNN83441.1"/>
    </source>
</evidence>
<dbReference type="EMBL" id="SRLO01000033">
    <property type="protein sequence ID" value="TNN83441.1"/>
    <property type="molecule type" value="Genomic_DNA"/>
</dbReference>
<reference evidence="1 2" key="1">
    <citation type="submission" date="2019-03" db="EMBL/GenBank/DDBJ databases">
        <title>First draft genome of Liparis tanakae, snailfish: a comprehensive survey of snailfish specific genes.</title>
        <authorList>
            <person name="Kim W."/>
            <person name="Song I."/>
            <person name="Jeong J.-H."/>
            <person name="Kim D."/>
            <person name="Kim S."/>
            <person name="Ryu S."/>
            <person name="Song J.Y."/>
            <person name="Lee S.K."/>
        </authorList>
    </citation>
    <scope>NUCLEOTIDE SEQUENCE [LARGE SCALE GENOMIC DNA]</scope>
    <source>
        <tissue evidence="1">Muscle</tissue>
    </source>
</reference>
<dbReference type="AlphaFoldDB" id="A0A4Z2J0H4"/>
<evidence type="ECO:0000313" key="2">
    <source>
        <dbReference type="Proteomes" id="UP000314294"/>
    </source>
</evidence>
<keyword evidence="2" id="KW-1185">Reference proteome</keyword>
<sequence length="143" mass="16203">MKLRLTVRLFCWTQRRESGCEHFRRPHVTIRRAEIRFSKGDRLCPPQWIVGDEVRVHSYSIEFVDLLGAVCQGSQCYRIMESLSVDVIPAYQYNGRRGGRAAQRTPLGPDINVPHAAIPITEKDGWVGHLGELLTSNESKGGQ</sequence>
<name>A0A4Z2J0H4_9TELE</name>